<evidence type="ECO:0000313" key="2">
    <source>
        <dbReference type="EMBL" id="PTB47433.1"/>
    </source>
</evidence>
<evidence type="ECO:0000259" key="1">
    <source>
        <dbReference type="SMART" id="SM00829"/>
    </source>
</evidence>
<dbReference type="Proteomes" id="UP000241690">
    <property type="component" value="Unassembled WGS sequence"/>
</dbReference>
<dbReference type="SMART" id="SM00829">
    <property type="entry name" value="PKS_ER"/>
    <property type="match status" value="1"/>
</dbReference>
<accession>A0A2T3ZRI4</accession>
<dbReference type="GeneID" id="36623804"/>
<dbReference type="InterPro" id="IPR052711">
    <property type="entry name" value="Zinc_ADH-like"/>
</dbReference>
<sequence length="276" mass="29107">GVIPTSDCAGSVLAVGEAVSRVRLGSRVAATFHRKWLKGELTSIAEASQIGAHSDGVLRQYVVFSEEELVIVPSHLNFIEASTLPCAAVTAWNSLFCGRRSVKPGDVVLTQGSGGVSLFAIQFAKAAGATVIATTGELHSERENLLRQVGANIVLSYRDSDWGEQAKAATDGRGVDFLLEMSGAAAQSAAALRVGGDIIVIGGSEGSGGSIFDMRFVLGEVRRAAVGSREHFECMNRAISACHLQPVIDKTDWSFEQAREALQHAKSGKIVGKVVI</sequence>
<gene>
    <name evidence="2" type="ORF">M431DRAFT_44736</name>
</gene>
<protein>
    <recommendedName>
        <fullName evidence="1">Enoyl reductase (ER) domain-containing protein</fullName>
    </recommendedName>
</protein>
<dbReference type="Pfam" id="PF00107">
    <property type="entry name" value="ADH_zinc_N"/>
    <property type="match status" value="1"/>
</dbReference>
<dbReference type="SUPFAM" id="SSF51735">
    <property type="entry name" value="NAD(P)-binding Rossmann-fold domains"/>
    <property type="match status" value="1"/>
</dbReference>
<keyword evidence="3" id="KW-1185">Reference proteome</keyword>
<dbReference type="SUPFAM" id="SSF50129">
    <property type="entry name" value="GroES-like"/>
    <property type="match status" value="1"/>
</dbReference>
<proteinExistence type="predicted"/>
<dbReference type="InterPro" id="IPR011032">
    <property type="entry name" value="GroES-like_sf"/>
</dbReference>
<dbReference type="InterPro" id="IPR036291">
    <property type="entry name" value="NAD(P)-bd_dom_sf"/>
</dbReference>
<dbReference type="Gene3D" id="3.90.180.10">
    <property type="entry name" value="Medium-chain alcohol dehydrogenases, catalytic domain"/>
    <property type="match status" value="1"/>
</dbReference>
<reference evidence="2 3" key="1">
    <citation type="submission" date="2016-07" db="EMBL/GenBank/DDBJ databases">
        <title>Multiple horizontal gene transfer events from other fungi enriched the ability of initially mycotrophic Trichoderma (Ascomycota) to feed on dead plant biomass.</title>
        <authorList>
            <consortium name="DOE Joint Genome Institute"/>
            <person name="Aerts A."/>
            <person name="Atanasova L."/>
            <person name="Chenthamara K."/>
            <person name="Zhang J."/>
            <person name="Grujic M."/>
            <person name="Henrissat B."/>
            <person name="Kuo A."/>
            <person name="Salamov A."/>
            <person name="Lipzen A."/>
            <person name="Labutti K."/>
            <person name="Barry K."/>
            <person name="Miao Y."/>
            <person name="Rahimi M.J."/>
            <person name="Shen Q."/>
            <person name="Grigoriev I.V."/>
            <person name="Kubicek C.P."/>
            <person name="Druzhinina I.S."/>
        </authorList>
    </citation>
    <scope>NUCLEOTIDE SEQUENCE [LARGE SCALE GENOMIC DNA]</scope>
    <source>
        <strain evidence="2 3">CBS 226.95</strain>
    </source>
</reference>
<dbReference type="CDD" id="cd08276">
    <property type="entry name" value="MDR7"/>
    <property type="match status" value="1"/>
</dbReference>
<dbReference type="PANTHER" id="PTHR45033">
    <property type="match status" value="1"/>
</dbReference>
<dbReference type="AlphaFoldDB" id="A0A2T3ZRI4"/>
<feature type="non-terminal residue" evidence="2">
    <location>
        <position position="276"/>
    </location>
</feature>
<dbReference type="InterPro" id="IPR020843">
    <property type="entry name" value="ER"/>
</dbReference>
<dbReference type="STRING" id="983964.A0A2T3ZRI4"/>
<feature type="domain" description="Enoyl reductase (ER)" evidence="1">
    <location>
        <begin position="1"/>
        <end position="276"/>
    </location>
</feature>
<evidence type="ECO:0000313" key="3">
    <source>
        <dbReference type="Proteomes" id="UP000241690"/>
    </source>
</evidence>
<dbReference type="Gene3D" id="3.40.50.720">
    <property type="entry name" value="NAD(P)-binding Rossmann-like Domain"/>
    <property type="match status" value="1"/>
</dbReference>
<dbReference type="PANTHER" id="PTHR45033:SF2">
    <property type="entry name" value="ZINC-TYPE ALCOHOL DEHYDROGENASE-LIKE PROTEIN C1773.06C"/>
    <property type="match status" value="1"/>
</dbReference>
<organism evidence="2 3">
    <name type="scientific">Trichoderma harzianum CBS 226.95</name>
    <dbReference type="NCBI Taxonomy" id="983964"/>
    <lineage>
        <taxon>Eukaryota</taxon>
        <taxon>Fungi</taxon>
        <taxon>Dikarya</taxon>
        <taxon>Ascomycota</taxon>
        <taxon>Pezizomycotina</taxon>
        <taxon>Sordariomycetes</taxon>
        <taxon>Hypocreomycetidae</taxon>
        <taxon>Hypocreales</taxon>
        <taxon>Hypocreaceae</taxon>
        <taxon>Trichoderma</taxon>
    </lineage>
</organism>
<dbReference type="GO" id="GO:0016491">
    <property type="term" value="F:oxidoreductase activity"/>
    <property type="evidence" value="ECO:0007669"/>
    <property type="project" value="InterPro"/>
</dbReference>
<name>A0A2T3ZRI4_TRIHA</name>
<feature type="non-terminal residue" evidence="2">
    <location>
        <position position="1"/>
    </location>
</feature>
<dbReference type="RefSeq" id="XP_024767110.1">
    <property type="nucleotide sequence ID" value="XM_024915237.1"/>
</dbReference>
<dbReference type="InterPro" id="IPR013154">
    <property type="entry name" value="ADH-like_N"/>
</dbReference>
<dbReference type="InterPro" id="IPR013149">
    <property type="entry name" value="ADH-like_C"/>
</dbReference>
<dbReference type="EMBL" id="KZ679725">
    <property type="protein sequence ID" value="PTB47433.1"/>
    <property type="molecule type" value="Genomic_DNA"/>
</dbReference>
<dbReference type="Pfam" id="PF08240">
    <property type="entry name" value="ADH_N"/>
    <property type="match status" value="1"/>
</dbReference>